<dbReference type="GO" id="GO:0005737">
    <property type="term" value="C:cytoplasm"/>
    <property type="evidence" value="ECO:0007669"/>
    <property type="project" value="TreeGrafter"/>
</dbReference>
<dbReference type="InterPro" id="IPR013766">
    <property type="entry name" value="Thioredoxin_domain"/>
</dbReference>
<evidence type="ECO:0000259" key="1">
    <source>
        <dbReference type="Pfam" id="PF00085"/>
    </source>
</evidence>
<gene>
    <name evidence="2" type="ORF">AWJ07_20125</name>
</gene>
<comment type="caution">
    <text evidence="2">The sequence shown here is derived from an EMBL/GenBank/DDBJ whole genome shotgun (WGS) entry which is preliminary data.</text>
</comment>
<dbReference type="Pfam" id="PF14561">
    <property type="entry name" value="TPR_20"/>
    <property type="match status" value="1"/>
</dbReference>
<dbReference type="RefSeq" id="WP_059746790.1">
    <property type="nucleotide sequence ID" value="NZ_JBOZOX010000026.1"/>
</dbReference>
<dbReference type="EMBL" id="LRDC01000038">
    <property type="protein sequence ID" value="KVX00720.1"/>
    <property type="molecule type" value="Genomic_DNA"/>
</dbReference>
<dbReference type="PANTHER" id="PTHR45663">
    <property type="entry name" value="GEO12009P1"/>
    <property type="match status" value="1"/>
</dbReference>
<reference evidence="2 3" key="1">
    <citation type="submission" date="2016-01" db="EMBL/GenBank/DDBJ databases">
        <title>Draft genome of the antarctic isolate Shewanella frigidimarina Ag06-30.</title>
        <authorList>
            <person name="Parmeciano Di Noto G."/>
            <person name="Vazquez S."/>
            <person name="Mac Cormack W."/>
            <person name="Iriarte A."/>
            <person name="Quiroga C."/>
        </authorList>
    </citation>
    <scope>NUCLEOTIDE SEQUENCE [LARGE SCALE GENOMIC DNA]</scope>
    <source>
        <strain evidence="2 3">Ag06-30</strain>
    </source>
</reference>
<dbReference type="Proteomes" id="UP000055702">
    <property type="component" value="Unassembled WGS sequence"/>
</dbReference>
<proteinExistence type="predicted"/>
<evidence type="ECO:0000313" key="3">
    <source>
        <dbReference type="Proteomes" id="UP000055702"/>
    </source>
</evidence>
<sequence>MDYLINLTKDNIQQVVDTSMQKIVVLAFWAQQQPESVQMLQTLEHLANSQGGRFILAKVDCETELEIANYFQIQNVPTTLILDKGRPIDGFAGAQSQEQISDLLDKHLPPMWIQEFDDVKQLLAQGELSSEDLTRIAEQLKTIFIDAQQAPEVALVMTDVALQQGLLAEAKGLLARIGLADQDSYYHNLVAKLALAEDAADTPEIRQLQQNLAEQPDNVDAVIILAKALNAAQRNEEALELLFVILQKDMNAADGKIKQVFMEILTAIGQGNALANQYRRKLYTLLY</sequence>
<accession>A0A106BY32</accession>
<dbReference type="SUPFAM" id="SSF52833">
    <property type="entry name" value="Thioredoxin-like"/>
    <property type="match status" value="1"/>
</dbReference>
<dbReference type="Gene3D" id="3.40.30.10">
    <property type="entry name" value="Glutaredoxin"/>
    <property type="match status" value="1"/>
</dbReference>
<dbReference type="GO" id="GO:0006950">
    <property type="term" value="P:response to stress"/>
    <property type="evidence" value="ECO:0007669"/>
    <property type="project" value="UniProtKB-ARBA"/>
</dbReference>
<dbReference type="Gene3D" id="1.25.40.10">
    <property type="entry name" value="Tetratricopeptide repeat domain"/>
    <property type="match status" value="2"/>
</dbReference>
<dbReference type="InterPro" id="IPR011990">
    <property type="entry name" value="TPR-like_helical_dom_sf"/>
</dbReference>
<protein>
    <submittedName>
        <fullName evidence="2">Co-chaperone YbbN</fullName>
    </submittedName>
</protein>
<name>A0A106BY32_SHEFR</name>
<dbReference type="CDD" id="cd02956">
    <property type="entry name" value="ybbN"/>
    <property type="match status" value="1"/>
</dbReference>
<dbReference type="PANTHER" id="PTHR45663:SF11">
    <property type="entry name" value="GEO12009P1"/>
    <property type="match status" value="1"/>
</dbReference>
<feature type="domain" description="Thioredoxin" evidence="1">
    <location>
        <begin position="5"/>
        <end position="105"/>
    </location>
</feature>
<dbReference type="AlphaFoldDB" id="A0A106BY32"/>
<dbReference type="GO" id="GO:0015035">
    <property type="term" value="F:protein-disulfide reductase activity"/>
    <property type="evidence" value="ECO:0007669"/>
    <property type="project" value="TreeGrafter"/>
</dbReference>
<organism evidence="2">
    <name type="scientific">Shewanella frigidimarina</name>
    <dbReference type="NCBI Taxonomy" id="56812"/>
    <lineage>
        <taxon>Bacteria</taxon>
        <taxon>Pseudomonadati</taxon>
        <taxon>Pseudomonadota</taxon>
        <taxon>Gammaproteobacteria</taxon>
        <taxon>Alteromonadales</taxon>
        <taxon>Shewanellaceae</taxon>
        <taxon>Shewanella</taxon>
    </lineage>
</organism>
<evidence type="ECO:0000313" key="2">
    <source>
        <dbReference type="EMBL" id="KVX00720.1"/>
    </source>
</evidence>
<dbReference type="InterPro" id="IPR036249">
    <property type="entry name" value="Thioredoxin-like_sf"/>
</dbReference>
<dbReference type="Pfam" id="PF00085">
    <property type="entry name" value="Thioredoxin"/>
    <property type="match status" value="1"/>
</dbReference>
<dbReference type="Pfam" id="PF14559">
    <property type="entry name" value="TPR_19"/>
    <property type="match status" value="1"/>
</dbReference>